<gene>
    <name evidence="4" type="ORF">HCN44_004692</name>
</gene>
<dbReference type="InterPro" id="IPR031311">
    <property type="entry name" value="CHIT_BIND_RR_consensus"/>
</dbReference>
<evidence type="ECO:0000313" key="4">
    <source>
        <dbReference type="EMBL" id="KAF7995220.1"/>
    </source>
</evidence>
<sequence length="239" mass="25696">MVFKLVSLFALVAVASASYNPFVPITYTSGAPFVNAAYTSYRPLATGVAYTSGVSLANINYASYAPATYTASAPLAAYASYAPVSYTPSAPVHYVAPVVKYVAPTVVVANATEEPFDSHPKYSFNYNVEDSKTGDYKSQEETRDGDMVKGSYSFIESDGTKRTVDYTANDADGFNAVVKNEQVTGTLVKSTPVVADSVLSSTAKVEDKTEEYYQSTPVFQTSPFSHAYIAPIAAPLQWF</sequence>
<evidence type="ECO:0000256" key="3">
    <source>
        <dbReference type="SAM" id="SignalP"/>
    </source>
</evidence>
<dbReference type="Proteomes" id="UP000639338">
    <property type="component" value="Unassembled WGS sequence"/>
</dbReference>
<dbReference type="InterPro" id="IPR000618">
    <property type="entry name" value="Insect_cuticle"/>
</dbReference>
<keyword evidence="3" id="KW-0732">Signal</keyword>
<organism evidence="4 5">
    <name type="scientific">Aphidius gifuensis</name>
    <name type="common">Parasitoid wasp</name>
    <dbReference type="NCBI Taxonomy" id="684658"/>
    <lineage>
        <taxon>Eukaryota</taxon>
        <taxon>Metazoa</taxon>
        <taxon>Ecdysozoa</taxon>
        <taxon>Arthropoda</taxon>
        <taxon>Hexapoda</taxon>
        <taxon>Insecta</taxon>
        <taxon>Pterygota</taxon>
        <taxon>Neoptera</taxon>
        <taxon>Endopterygota</taxon>
        <taxon>Hymenoptera</taxon>
        <taxon>Apocrita</taxon>
        <taxon>Ichneumonoidea</taxon>
        <taxon>Braconidae</taxon>
        <taxon>Aphidiinae</taxon>
        <taxon>Aphidius</taxon>
    </lineage>
</organism>
<keyword evidence="1 2" id="KW-0193">Cuticle</keyword>
<evidence type="ECO:0000256" key="2">
    <source>
        <dbReference type="PROSITE-ProRule" id="PRU00497"/>
    </source>
</evidence>
<evidence type="ECO:0000313" key="5">
    <source>
        <dbReference type="Proteomes" id="UP000639338"/>
    </source>
</evidence>
<dbReference type="GO" id="GO:0042302">
    <property type="term" value="F:structural constituent of cuticle"/>
    <property type="evidence" value="ECO:0007669"/>
    <property type="project" value="UniProtKB-UniRule"/>
</dbReference>
<reference evidence="4 5" key="1">
    <citation type="submission" date="2020-08" db="EMBL/GenBank/DDBJ databases">
        <title>Aphidius gifuensis genome sequencing and assembly.</title>
        <authorList>
            <person name="Du Z."/>
        </authorList>
    </citation>
    <scope>NUCLEOTIDE SEQUENCE [LARGE SCALE GENOMIC DNA]</scope>
    <source>
        <strain evidence="4">YNYX2018</strain>
        <tissue evidence="4">Adults</tissue>
    </source>
</reference>
<keyword evidence="5" id="KW-1185">Reference proteome</keyword>
<dbReference type="PROSITE" id="PS00233">
    <property type="entry name" value="CHIT_BIND_RR_1"/>
    <property type="match status" value="1"/>
</dbReference>
<dbReference type="GO" id="GO:0031012">
    <property type="term" value="C:extracellular matrix"/>
    <property type="evidence" value="ECO:0007669"/>
    <property type="project" value="TreeGrafter"/>
</dbReference>
<dbReference type="OrthoDB" id="10071059at2759"/>
<protein>
    <recommendedName>
        <fullName evidence="6">Cuticular protein</fullName>
    </recommendedName>
</protein>
<evidence type="ECO:0000256" key="1">
    <source>
        <dbReference type="ARBA" id="ARBA00022460"/>
    </source>
</evidence>
<accession>A0A834XXA3</accession>
<dbReference type="InterPro" id="IPR051217">
    <property type="entry name" value="Insect_Cuticle_Struc_Prot"/>
</dbReference>
<dbReference type="PANTHER" id="PTHR12236:SF75">
    <property type="entry name" value="CUTICULAR PROTEIN 62BB, ISOFORM A"/>
    <property type="match status" value="1"/>
</dbReference>
<evidence type="ECO:0008006" key="6">
    <source>
        <dbReference type="Google" id="ProtNLM"/>
    </source>
</evidence>
<feature type="signal peptide" evidence="3">
    <location>
        <begin position="1"/>
        <end position="17"/>
    </location>
</feature>
<dbReference type="PANTHER" id="PTHR12236">
    <property type="entry name" value="STRUCTURAL CONTITUENT OF CUTICLE"/>
    <property type="match status" value="1"/>
</dbReference>
<dbReference type="Pfam" id="PF00379">
    <property type="entry name" value="Chitin_bind_4"/>
    <property type="match status" value="1"/>
</dbReference>
<dbReference type="EMBL" id="JACMRX010000002">
    <property type="protein sequence ID" value="KAF7995220.1"/>
    <property type="molecule type" value="Genomic_DNA"/>
</dbReference>
<feature type="chain" id="PRO_5032372505" description="Cuticular protein" evidence="3">
    <location>
        <begin position="18"/>
        <end position="239"/>
    </location>
</feature>
<name>A0A834XXA3_APHGI</name>
<proteinExistence type="predicted"/>
<comment type="caution">
    <text evidence="4">The sequence shown here is derived from an EMBL/GenBank/DDBJ whole genome shotgun (WGS) entry which is preliminary data.</text>
</comment>
<dbReference type="AlphaFoldDB" id="A0A834XXA3"/>
<dbReference type="PROSITE" id="PS51155">
    <property type="entry name" value="CHIT_BIND_RR_2"/>
    <property type="match status" value="1"/>
</dbReference>
<dbReference type="GO" id="GO:0005615">
    <property type="term" value="C:extracellular space"/>
    <property type="evidence" value="ECO:0007669"/>
    <property type="project" value="TreeGrafter"/>
</dbReference>
<dbReference type="PRINTS" id="PR00947">
    <property type="entry name" value="CUTICLE"/>
</dbReference>